<dbReference type="VEuPathDB" id="FungiDB:PYU1_G003030"/>
<evidence type="ECO:0000313" key="3">
    <source>
        <dbReference type="Proteomes" id="UP000019132"/>
    </source>
</evidence>
<evidence type="ECO:0000313" key="2">
    <source>
        <dbReference type="EnsemblProtists" id="PYU1_T003033"/>
    </source>
</evidence>
<dbReference type="EnsemblProtists" id="PYU1_T003033">
    <property type="protein sequence ID" value="PYU1_T003033"/>
    <property type="gene ID" value="PYU1_G003030"/>
</dbReference>
<dbReference type="OMA" id="VIVAGHK"/>
<protein>
    <submittedName>
        <fullName evidence="2">Uncharacterized protein</fullName>
    </submittedName>
</protein>
<dbReference type="Proteomes" id="UP000019132">
    <property type="component" value="Unassembled WGS sequence"/>
</dbReference>
<accession>K3WDJ2</accession>
<sequence length="130" mass="14495">MGLLPQLRSSPFKVHHATAEQDKNSPFKPYKRSSSKGKAALSVTPLPQEAQELKDKILAANQTKLVRFSLSHMRHMATPPVKLPESVANPRATTVIVAGHKVPFTKCMYGNAKKKLAKRQLNLIDEHVQY</sequence>
<organism evidence="2 3">
    <name type="scientific">Globisporangium ultimum (strain ATCC 200006 / CBS 805.95 / DAOM BR144)</name>
    <name type="common">Pythium ultimum</name>
    <dbReference type="NCBI Taxonomy" id="431595"/>
    <lineage>
        <taxon>Eukaryota</taxon>
        <taxon>Sar</taxon>
        <taxon>Stramenopiles</taxon>
        <taxon>Oomycota</taxon>
        <taxon>Peronosporomycetes</taxon>
        <taxon>Pythiales</taxon>
        <taxon>Pythiaceae</taxon>
        <taxon>Globisporangium</taxon>
    </lineage>
</organism>
<keyword evidence="3" id="KW-1185">Reference proteome</keyword>
<dbReference type="AlphaFoldDB" id="K3WDJ2"/>
<name>K3WDJ2_GLOUD</name>
<reference evidence="3" key="1">
    <citation type="journal article" date="2010" name="Genome Biol.">
        <title>Genome sequence of the necrotrophic plant pathogen Pythium ultimum reveals original pathogenicity mechanisms and effector repertoire.</title>
        <authorList>
            <person name="Levesque C.A."/>
            <person name="Brouwer H."/>
            <person name="Cano L."/>
            <person name="Hamilton J.P."/>
            <person name="Holt C."/>
            <person name="Huitema E."/>
            <person name="Raffaele S."/>
            <person name="Robideau G.P."/>
            <person name="Thines M."/>
            <person name="Win J."/>
            <person name="Zerillo M.M."/>
            <person name="Beakes G.W."/>
            <person name="Boore J.L."/>
            <person name="Busam D."/>
            <person name="Dumas B."/>
            <person name="Ferriera S."/>
            <person name="Fuerstenberg S.I."/>
            <person name="Gachon C.M."/>
            <person name="Gaulin E."/>
            <person name="Govers F."/>
            <person name="Grenville-Briggs L."/>
            <person name="Horner N."/>
            <person name="Hostetler J."/>
            <person name="Jiang R.H."/>
            <person name="Johnson J."/>
            <person name="Krajaejun T."/>
            <person name="Lin H."/>
            <person name="Meijer H.J."/>
            <person name="Moore B."/>
            <person name="Morris P."/>
            <person name="Phuntmart V."/>
            <person name="Puiu D."/>
            <person name="Shetty J."/>
            <person name="Stajich J.E."/>
            <person name="Tripathy S."/>
            <person name="Wawra S."/>
            <person name="van West P."/>
            <person name="Whitty B.R."/>
            <person name="Coutinho P.M."/>
            <person name="Henrissat B."/>
            <person name="Martin F."/>
            <person name="Thomas P.D."/>
            <person name="Tyler B.M."/>
            <person name="De Vries R.P."/>
            <person name="Kamoun S."/>
            <person name="Yandell M."/>
            <person name="Tisserat N."/>
            <person name="Buell C.R."/>
        </authorList>
    </citation>
    <scope>NUCLEOTIDE SEQUENCE</scope>
    <source>
        <strain evidence="3">DAOM:BR144</strain>
    </source>
</reference>
<reference evidence="2" key="3">
    <citation type="submission" date="2015-02" db="UniProtKB">
        <authorList>
            <consortium name="EnsemblProtists"/>
        </authorList>
    </citation>
    <scope>IDENTIFICATION</scope>
    <source>
        <strain evidence="2">DAOM BR144</strain>
    </source>
</reference>
<dbReference type="HOGENOM" id="CLU_153527_0_0_1"/>
<proteinExistence type="predicted"/>
<dbReference type="InParanoid" id="K3WDJ2"/>
<evidence type="ECO:0000256" key="1">
    <source>
        <dbReference type="SAM" id="MobiDB-lite"/>
    </source>
</evidence>
<feature type="region of interest" description="Disordered" evidence="1">
    <location>
        <begin position="1"/>
        <end position="43"/>
    </location>
</feature>
<dbReference type="eggNOG" id="ENOG502T3WQ">
    <property type="taxonomic scope" value="Eukaryota"/>
</dbReference>
<reference evidence="3" key="2">
    <citation type="submission" date="2010-04" db="EMBL/GenBank/DDBJ databases">
        <authorList>
            <person name="Buell R."/>
            <person name="Hamilton J."/>
            <person name="Hostetler J."/>
        </authorList>
    </citation>
    <scope>NUCLEOTIDE SEQUENCE [LARGE SCALE GENOMIC DNA]</scope>
    <source>
        <strain evidence="3">DAOM:BR144</strain>
    </source>
</reference>
<dbReference type="EMBL" id="GL376628">
    <property type="status" value="NOT_ANNOTATED_CDS"/>
    <property type="molecule type" value="Genomic_DNA"/>
</dbReference>